<evidence type="ECO:0000256" key="2">
    <source>
        <dbReference type="SAM" id="SignalP"/>
    </source>
</evidence>
<dbReference type="AlphaFoldDB" id="A0AAD5L972"/>
<keyword evidence="2" id="KW-0732">Signal</keyword>
<sequence length="259" mass="27504">MNTMLVQAATIALALGLLAAPAVDAHGYVLKPKTVYAGQTPDGPTGEHDSYKVLPPPSGVSYGGKGTANSVAFKTALQASKYKSLKEFILAIEDPRYVPKCAGTAPQTLPDKIEFGYPPYNIGFMHEGPCEMWCDDTRVMADDNCAKTYGVYGKGPAMMTYDKEKCVGAKEFTYYWLNVDGARWQPYINCAALSGQGGNTNNNSTSPSRAPTPTQGPSPSRVPSSTPSPGPAAPTSAPSPADAEPTTKKPKRCVRKSDD</sequence>
<name>A0AAD5L972_PYTIN</name>
<feature type="compositionally biased region" description="Basic residues" evidence="1">
    <location>
        <begin position="248"/>
        <end position="259"/>
    </location>
</feature>
<feature type="compositionally biased region" description="Low complexity" evidence="1">
    <location>
        <begin position="233"/>
        <end position="244"/>
    </location>
</feature>
<evidence type="ECO:0000313" key="4">
    <source>
        <dbReference type="Proteomes" id="UP001209570"/>
    </source>
</evidence>
<comment type="caution">
    <text evidence="3">The sequence shown here is derived from an EMBL/GenBank/DDBJ whole genome shotgun (WGS) entry which is preliminary data.</text>
</comment>
<accession>A0AAD5L972</accession>
<reference evidence="3" key="1">
    <citation type="submission" date="2021-12" db="EMBL/GenBank/DDBJ databases">
        <title>Prjna785345.</title>
        <authorList>
            <person name="Rujirawat T."/>
            <person name="Krajaejun T."/>
        </authorList>
    </citation>
    <scope>NUCLEOTIDE SEQUENCE</scope>
    <source>
        <strain evidence="3">Pi057C3</strain>
    </source>
</reference>
<feature type="compositionally biased region" description="Low complexity" evidence="1">
    <location>
        <begin position="199"/>
        <end position="225"/>
    </location>
</feature>
<dbReference type="Proteomes" id="UP001209570">
    <property type="component" value="Unassembled WGS sequence"/>
</dbReference>
<dbReference type="EMBL" id="JAKCXM010001125">
    <property type="protein sequence ID" value="KAJ0391315.1"/>
    <property type="molecule type" value="Genomic_DNA"/>
</dbReference>
<feature type="signal peptide" evidence="2">
    <location>
        <begin position="1"/>
        <end position="25"/>
    </location>
</feature>
<organism evidence="3 4">
    <name type="scientific">Pythium insidiosum</name>
    <name type="common">Pythiosis disease agent</name>
    <dbReference type="NCBI Taxonomy" id="114742"/>
    <lineage>
        <taxon>Eukaryota</taxon>
        <taxon>Sar</taxon>
        <taxon>Stramenopiles</taxon>
        <taxon>Oomycota</taxon>
        <taxon>Peronosporomycetes</taxon>
        <taxon>Pythiales</taxon>
        <taxon>Pythiaceae</taxon>
        <taxon>Pythium</taxon>
    </lineage>
</organism>
<keyword evidence="4" id="KW-1185">Reference proteome</keyword>
<protein>
    <submittedName>
        <fullName evidence="3">Uncharacterized protein</fullName>
    </submittedName>
</protein>
<evidence type="ECO:0000256" key="1">
    <source>
        <dbReference type="SAM" id="MobiDB-lite"/>
    </source>
</evidence>
<feature type="chain" id="PRO_5041965458" evidence="2">
    <location>
        <begin position="26"/>
        <end position="259"/>
    </location>
</feature>
<evidence type="ECO:0000313" key="3">
    <source>
        <dbReference type="EMBL" id="KAJ0391315.1"/>
    </source>
</evidence>
<proteinExistence type="predicted"/>
<feature type="region of interest" description="Disordered" evidence="1">
    <location>
        <begin position="198"/>
        <end position="259"/>
    </location>
</feature>
<gene>
    <name evidence="3" type="ORF">P43SY_005631</name>
</gene>